<dbReference type="Pfam" id="PF03486">
    <property type="entry name" value="HI0933_like"/>
    <property type="match status" value="1"/>
</dbReference>
<name>A0ABR9ZXM8_9FIRM</name>
<dbReference type="SUPFAM" id="SSF160996">
    <property type="entry name" value="HI0933 insert domain-like"/>
    <property type="match status" value="1"/>
</dbReference>
<dbReference type="RefSeq" id="WP_194703460.1">
    <property type="nucleotide sequence ID" value="NZ_JADKNH010000014.1"/>
</dbReference>
<dbReference type="Gene3D" id="3.50.50.60">
    <property type="entry name" value="FAD/NAD(P)-binding domain"/>
    <property type="match status" value="1"/>
</dbReference>
<comment type="cofactor">
    <cofactor evidence="1">
        <name>FAD</name>
        <dbReference type="ChEBI" id="CHEBI:57692"/>
    </cofactor>
</comment>
<dbReference type="NCBIfam" id="TIGR00275">
    <property type="entry name" value="aminoacetone oxidase family FAD-binding enzyme"/>
    <property type="match status" value="1"/>
</dbReference>
<dbReference type="EMBL" id="JADKNH010000014">
    <property type="protein sequence ID" value="MBF4695217.1"/>
    <property type="molecule type" value="Genomic_DNA"/>
</dbReference>
<evidence type="ECO:0000313" key="7">
    <source>
        <dbReference type="Proteomes" id="UP000614200"/>
    </source>
</evidence>
<evidence type="ECO:0000259" key="4">
    <source>
        <dbReference type="Pfam" id="PF03486"/>
    </source>
</evidence>
<gene>
    <name evidence="6" type="ORF">ISU02_19120</name>
</gene>
<dbReference type="PRINTS" id="PR00411">
    <property type="entry name" value="PNDRDTASEI"/>
</dbReference>
<keyword evidence="2" id="KW-0285">Flavoprotein</keyword>
<dbReference type="InterPro" id="IPR036188">
    <property type="entry name" value="FAD/NAD-bd_sf"/>
</dbReference>
<keyword evidence="7" id="KW-1185">Reference proteome</keyword>
<dbReference type="PANTHER" id="PTHR42887:SF2">
    <property type="entry name" value="OS12G0638800 PROTEIN"/>
    <property type="match status" value="1"/>
</dbReference>
<dbReference type="Pfam" id="PF22780">
    <property type="entry name" value="HI0933_like_1st"/>
    <property type="match status" value="1"/>
</dbReference>
<dbReference type="SUPFAM" id="SSF51905">
    <property type="entry name" value="FAD/NAD(P)-binding domain"/>
    <property type="match status" value="1"/>
</dbReference>
<evidence type="ECO:0000256" key="3">
    <source>
        <dbReference type="ARBA" id="ARBA00022827"/>
    </source>
</evidence>
<dbReference type="PANTHER" id="PTHR42887">
    <property type="entry name" value="OS12G0638800 PROTEIN"/>
    <property type="match status" value="1"/>
</dbReference>
<dbReference type="InterPro" id="IPR057661">
    <property type="entry name" value="RsdA/BaiN/AoA(So)_Rossmann"/>
</dbReference>
<dbReference type="PRINTS" id="PR00368">
    <property type="entry name" value="FADPNR"/>
</dbReference>
<sequence>MSYDLVIIGGGAAGLFAASVSNQLDLVVLEKKDRVGLKLMVSGGGQCNLTHGGYMSHFMGQYGGHKRFVKPALTQFDNRQTIAYFKAIGIECFEREDGKVFPKCLDAKTVVKALSTSITKASKKKIHVETAVVEIIKKKDAFTVITDRGAFDTRHILIATGGKSYPALGSEGDGYRLAKSFGHEIVEPRPGLTGVVSGKISTLDWSGITLNDVELTHVASGQTKLQLGRSEIRSGSGKTYKGDLLFTHFGVSGPVILNNSRVFHKGDHLLVNLVGVTSQALEKSFLEVAGDKLLAYWLNQLKLGDKFKAALLKALQLSGQEKMATLSKLQRKDMLKWLTQYEIIIDELQGFKQAMVTVGGVSTQEVNPKTMASLLLDGVYFAGEVLDVDGDTGGYNLQWAFSSAYVAVKAIEKNVMQS</sequence>
<dbReference type="InterPro" id="IPR055178">
    <property type="entry name" value="RsdA/BaiN/AoA(So)-like_dom"/>
</dbReference>
<comment type="caution">
    <text evidence="6">The sequence shown here is derived from an EMBL/GenBank/DDBJ whole genome shotgun (WGS) entry which is preliminary data.</text>
</comment>
<organism evidence="6 7">
    <name type="scientific">Fusibacter ferrireducens</name>
    <dbReference type="NCBI Taxonomy" id="2785058"/>
    <lineage>
        <taxon>Bacteria</taxon>
        <taxon>Bacillati</taxon>
        <taxon>Bacillota</taxon>
        <taxon>Clostridia</taxon>
        <taxon>Eubacteriales</taxon>
        <taxon>Eubacteriales Family XII. Incertae Sedis</taxon>
        <taxon>Fusibacter</taxon>
    </lineage>
</organism>
<reference evidence="6 7" key="1">
    <citation type="submission" date="2020-11" db="EMBL/GenBank/DDBJ databases">
        <title>Fusibacter basophilias sp. nov.</title>
        <authorList>
            <person name="Qiu D."/>
        </authorList>
    </citation>
    <scope>NUCLEOTIDE SEQUENCE [LARGE SCALE GENOMIC DNA]</scope>
    <source>
        <strain evidence="6 7">Q10-2</strain>
    </source>
</reference>
<evidence type="ECO:0000256" key="1">
    <source>
        <dbReference type="ARBA" id="ARBA00001974"/>
    </source>
</evidence>
<dbReference type="Proteomes" id="UP000614200">
    <property type="component" value="Unassembled WGS sequence"/>
</dbReference>
<feature type="domain" description="RsdA/BaiN/AoA(So)-like Rossmann fold-like" evidence="4">
    <location>
        <begin position="4"/>
        <end position="409"/>
    </location>
</feature>
<dbReference type="InterPro" id="IPR004792">
    <property type="entry name" value="BaiN-like"/>
</dbReference>
<evidence type="ECO:0000259" key="5">
    <source>
        <dbReference type="Pfam" id="PF22780"/>
    </source>
</evidence>
<dbReference type="Gene3D" id="1.10.8.260">
    <property type="entry name" value="HI0933 insert domain-like"/>
    <property type="match status" value="1"/>
</dbReference>
<dbReference type="InterPro" id="IPR023166">
    <property type="entry name" value="BaiN-like_dom_sf"/>
</dbReference>
<protein>
    <submittedName>
        <fullName evidence="6">Aminoacetone oxidase family FAD-binding enzyme</fullName>
    </submittedName>
</protein>
<feature type="domain" description="RsdA/BaiN/AoA(So)-like insert" evidence="5">
    <location>
        <begin position="227"/>
        <end position="356"/>
    </location>
</feature>
<dbReference type="Gene3D" id="2.40.30.10">
    <property type="entry name" value="Translation factors"/>
    <property type="match status" value="1"/>
</dbReference>
<proteinExistence type="predicted"/>
<evidence type="ECO:0000313" key="6">
    <source>
        <dbReference type="EMBL" id="MBF4695217.1"/>
    </source>
</evidence>
<accession>A0ABR9ZXM8</accession>
<keyword evidence="3" id="KW-0274">FAD</keyword>
<evidence type="ECO:0000256" key="2">
    <source>
        <dbReference type="ARBA" id="ARBA00022630"/>
    </source>
</evidence>